<dbReference type="EMBL" id="LWUJ01000010">
    <property type="protein sequence ID" value="OAL10533.1"/>
    <property type="molecule type" value="Genomic_DNA"/>
</dbReference>
<proteinExistence type="predicted"/>
<evidence type="ECO:0000313" key="2">
    <source>
        <dbReference type="Proteomes" id="UP000077623"/>
    </source>
</evidence>
<accession>A0A1A9QDJ0</accession>
<dbReference type="RefSeq" id="WP_187149767.1">
    <property type="nucleotide sequence ID" value="NZ_LWUJ01000010.1"/>
</dbReference>
<evidence type="ECO:0000313" key="1">
    <source>
        <dbReference type="EMBL" id="OAL10533.1"/>
    </source>
</evidence>
<name>A0A1A9QDJ0_9MOLU</name>
<gene>
    <name evidence="1" type="ORF">A6V39_00515</name>
</gene>
<dbReference type="Proteomes" id="UP000077623">
    <property type="component" value="Unassembled WGS sequence"/>
</dbReference>
<organism evidence="1 2">
    <name type="scientific">Candidatus Mycoplasma haematobovis</name>
    <dbReference type="NCBI Taxonomy" id="432608"/>
    <lineage>
        <taxon>Bacteria</taxon>
        <taxon>Bacillati</taxon>
        <taxon>Mycoplasmatota</taxon>
        <taxon>Mollicutes</taxon>
        <taxon>Mycoplasmataceae</taxon>
        <taxon>Mycoplasma</taxon>
    </lineage>
</organism>
<sequence>MDIRKVAFVSADTTTLVGAGAGTFFLTQNKMTIKNRLISKKINLISFDDEYLPAFKEYKDEESFKNLIKDGSSETSSWNEQQWAEALKKWCDDNIETELNQTKSDKTWKKWRNVV</sequence>
<protein>
    <submittedName>
        <fullName evidence="1">Uncharacterized protein</fullName>
    </submittedName>
</protein>
<dbReference type="STRING" id="432608.A6V39_00515"/>
<dbReference type="AlphaFoldDB" id="A0A1A9QDJ0"/>
<keyword evidence="2" id="KW-1185">Reference proteome</keyword>
<reference evidence="2" key="1">
    <citation type="submission" date="2016-04" db="EMBL/GenBank/DDBJ databases">
        <authorList>
            <person name="Quiroz-Castaneda R.E."/>
            <person name="Martinez-Ocampo F."/>
        </authorList>
    </citation>
    <scope>NUCLEOTIDE SEQUENCE [LARGE SCALE GENOMIC DNA]</scope>
    <source>
        <strain evidence="2">INIFAP01</strain>
    </source>
</reference>
<comment type="caution">
    <text evidence="1">The sequence shown here is derived from an EMBL/GenBank/DDBJ whole genome shotgun (WGS) entry which is preliminary data.</text>
</comment>